<dbReference type="PRINTS" id="PR00344">
    <property type="entry name" value="BCTRLSENSOR"/>
</dbReference>
<dbReference type="GeneID" id="78082824"/>
<dbReference type="eggNOG" id="COG3437">
    <property type="taxonomic scope" value="Bacteria"/>
</dbReference>
<dbReference type="PROSITE" id="PS50109">
    <property type="entry name" value="HIS_KIN"/>
    <property type="match status" value="1"/>
</dbReference>
<accession>F8X2B2</accession>
<dbReference type="EC" id="2.7.13.3" evidence="2"/>
<dbReference type="PANTHER" id="PTHR43547">
    <property type="entry name" value="TWO-COMPONENT HISTIDINE KINASE"/>
    <property type="match status" value="1"/>
</dbReference>
<keyword evidence="8" id="KW-1185">Reference proteome</keyword>
<dbReference type="InterPro" id="IPR011006">
    <property type="entry name" value="CheY-like_superfamily"/>
</dbReference>
<reference evidence="7 8" key="1">
    <citation type="submission" date="2011-04" db="EMBL/GenBank/DDBJ databases">
        <title>The Genome Sequence of Dysgonomonas mossii DSM 22836.</title>
        <authorList>
            <consortium name="The Broad Institute Genome Sequencing Platform"/>
            <person name="Earl A."/>
            <person name="Ward D."/>
            <person name="Feldgarden M."/>
            <person name="Gevers D."/>
            <person name="Pudlo N."/>
            <person name="Martens E."/>
            <person name="Allen-Vercoe E."/>
            <person name="Young S.K."/>
            <person name="Zeng Q."/>
            <person name="Gargeya S."/>
            <person name="Fitzgerald M."/>
            <person name="Haas B."/>
            <person name="Abouelleil A."/>
            <person name="Alvarado L."/>
            <person name="Arachchi H.M."/>
            <person name="Berlin A."/>
            <person name="Brown A."/>
            <person name="Chapman S.B."/>
            <person name="Chen Z."/>
            <person name="Dunbar C."/>
            <person name="Freedman E."/>
            <person name="Gearin G."/>
            <person name="Gellesch M."/>
            <person name="Goldberg J."/>
            <person name="Griggs A."/>
            <person name="Gujja S."/>
            <person name="Heiman D."/>
            <person name="Howarth C."/>
            <person name="Larson L."/>
            <person name="Lui A."/>
            <person name="MacDonald P.J.P."/>
            <person name="Mehta T."/>
            <person name="Montmayeur A."/>
            <person name="Murphy C."/>
            <person name="Neiman D."/>
            <person name="Pearson M."/>
            <person name="Priest M."/>
            <person name="Roberts A."/>
            <person name="Saif S."/>
            <person name="Shea T."/>
            <person name="Shenoy N."/>
            <person name="Sisk P."/>
            <person name="Stolte C."/>
            <person name="Sykes S."/>
            <person name="Yandava C."/>
            <person name="Wortman J."/>
            <person name="Nusbaum C."/>
            <person name="Birren B."/>
        </authorList>
    </citation>
    <scope>NUCLEOTIDE SEQUENCE [LARGE SCALE GENOMIC DNA]</scope>
    <source>
        <strain evidence="7 8">DSM 22836</strain>
    </source>
</reference>
<dbReference type="Gene3D" id="3.40.50.2300">
    <property type="match status" value="1"/>
</dbReference>
<dbReference type="OrthoDB" id="9781208at2"/>
<feature type="domain" description="Histidine kinase" evidence="5">
    <location>
        <begin position="154"/>
        <end position="374"/>
    </location>
</feature>
<keyword evidence="3 4" id="KW-0597">Phosphoprotein</keyword>
<dbReference type="CDD" id="cd00075">
    <property type="entry name" value="HATPase"/>
    <property type="match status" value="1"/>
</dbReference>
<dbReference type="AlphaFoldDB" id="F8X2B2"/>
<dbReference type="PROSITE" id="PS50110">
    <property type="entry name" value="RESPONSE_REGULATORY"/>
    <property type="match status" value="1"/>
</dbReference>
<proteinExistence type="predicted"/>
<dbReference type="InterPro" id="IPR036890">
    <property type="entry name" value="HATPase_C_sf"/>
</dbReference>
<dbReference type="CDD" id="cd19920">
    <property type="entry name" value="REC_PA4781-like"/>
    <property type="match status" value="1"/>
</dbReference>
<evidence type="ECO:0000256" key="4">
    <source>
        <dbReference type="PROSITE-ProRule" id="PRU00169"/>
    </source>
</evidence>
<feature type="domain" description="Response regulatory" evidence="6">
    <location>
        <begin position="9"/>
        <end position="125"/>
    </location>
</feature>
<dbReference type="RefSeq" id="WP_006843562.1">
    <property type="nucleotide sequence ID" value="NZ_AQWJ01000005.1"/>
</dbReference>
<gene>
    <name evidence="7" type="ORF">HMPREF9456_02192</name>
</gene>
<dbReference type="Gene3D" id="3.30.565.10">
    <property type="entry name" value="Histidine kinase-like ATPase, C-terminal domain"/>
    <property type="match status" value="1"/>
</dbReference>
<dbReference type="Proteomes" id="UP000006420">
    <property type="component" value="Unassembled WGS sequence"/>
</dbReference>
<dbReference type="Pfam" id="PF02518">
    <property type="entry name" value="HATPase_c"/>
    <property type="match status" value="1"/>
</dbReference>
<dbReference type="InterPro" id="IPR036097">
    <property type="entry name" value="HisK_dim/P_sf"/>
</dbReference>
<dbReference type="EMBL" id="ADLW01000010">
    <property type="protein sequence ID" value="EGK05928.1"/>
    <property type="molecule type" value="Genomic_DNA"/>
</dbReference>
<dbReference type="SMART" id="SM00387">
    <property type="entry name" value="HATPase_c"/>
    <property type="match status" value="1"/>
</dbReference>
<protein>
    <recommendedName>
        <fullName evidence="2">histidine kinase</fullName>
        <ecNumber evidence="2">2.7.13.3</ecNumber>
    </recommendedName>
</protein>
<evidence type="ECO:0000259" key="5">
    <source>
        <dbReference type="PROSITE" id="PS50109"/>
    </source>
</evidence>
<evidence type="ECO:0000313" key="7">
    <source>
        <dbReference type="EMBL" id="EGK05928.1"/>
    </source>
</evidence>
<evidence type="ECO:0000256" key="2">
    <source>
        <dbReference type="ARBA" id="ARBA00012438"/>
    </source>
</evidence>
<evidence type="ECO:0000259" key="6">
    <source>
        <dbReference type="PROSITE" id="PS50110"/>
    </source>
</evidence>
<dbReference type="SUPFAM" id="SSF52172">
    <property type="entry name" value="CheY-like"/>
    <property type="match status" value="1"/>
</dbReference>
<sequence length="377" mass="42553">MKINHSDYTILVVDDVMTNVLLLQVLLDKEGFNVVTANDGQAAIEIIRKDVPDLILLDINMPNMDGFEVIREVKKYSLYREIPVIFLTAMNDVDSIVKGFRLGGSDYITKPFNKEELMARIVHQLSLLAAKRIIVKRTHVLKKTILDRDKMYSVIAHDLRSPMASMMMIMNSIMHDVDKDKVDPSIYELLKLANKTTEDIFSLLDNLLKWTKLQIGKQLAIPQSVDLVPIVKGTTDVFMNVASIKNIKVEFHTDIESANVFSDIDMLKSCMRNLISNAIKFSYEGGLIKVEIKESDEEYIVSVSDNGCGISEVNQQKLLNVGTHYTSYGTAQEEGSGLGLLLTMEFVQKNNGRLWFESKEGVGSIFFFSLPKEITNQ</sequence>
<dbReference type="GO" id="GO:0000155">
    <property type="term" value="F:phosphorelay sensor kinase activity"/>
    <property type="evidence" value="ECO:0007669"/>
    <property type="project" value="InterPro"/>
</dbReference>
<organism evidence="7 8">
    <name type="scientific">Dysgonomonas mossii DSM 22836</name>
    <dbReference type="NCBI Taxonomy" id="742767"/>
    <lineage>
        <taxon>Bacteria</taxon>
        <taxon>Pseudomonadati</taxon>
        <taxon>Bacteroidota</taxon>
        <taxon>Bacteroidia</taxon>
        <taxon>Bacteroidales</taxon>
        <taxon>Dysgonomonadaceae</taxon>
        <taxon>Dysgonomonas</taxon>
    </lineage>
</organism>
<evidence type="ECO:0000256" key="1">
    <source>
        <dbReference type="ARBA" id="ARBA00000085"/>
    </source>
</evidence>
<dbReference type="InterPro" id="IPR005467">
    <property type="entry name" value="His_kinase_dom"/>
</dbReference>
<feature type="modified residue" description="4-aspartylphosphate" evidence="4">
    <location>
        <position position="58"/>
    </location>
</feature>
<dbReference type="Gene3D" id="1.10.287.130">
    <property type="match status" value="1"/>
</dbReference>
<evidence type="ECO:0000256" key="3">
    <source>
        <dbReference type="ARBA" id="ARBA00022553"/>
    </source>
</evidence>
<name>F8X2B2_9BACT</name>
<comment type="catalytic activity">
    <reaction evidence="1">
        <text>ATP + protein L-histidine = ADP + protein N-phospho-L-histidine.</text>
        <dbReference type="EC" id="2.7.13.3"/>
    </reaction>
</comment>
<dbReference type="Pfam" id="PF00072">
    <property type="entry name" value="Response_reg"/>
    <property type="match status" value="1"/>
</dbReference>
<dbReference type="PANTHER" id="PTHR43547:SF2">
    <property type="entry name" value="HYBRID SIGNAL TRANSDUCTION HISTIDINE KINASE C"/>
    <property type="match status" value="1"/>
</dbReference>
<dbReference type="InterPro" id="IPR001789">
    <property type="entry name" value="Sig_transdc_resp-reg_receiver"/>
</dbReference>
<dbReference type="HOGENOM" id="CLU_000445_114_72_10"/>
<comment type="caution">
    <text evidence="7">The sequence shown here is derived from an EMBL/GenBank/DDBJ whole genome shotgun (WGS) entry which is preliminary data.</text>
</comment>
<dbReference type="InterPro" id="IPR004358">
    <property type="entry name" value="Sig_transdc_His_kin-like_C"/>
</dbReference>
<dbReference type="SUPFAM" id="SSF55874">
    <property type="entry name" value="ATPase domain of HSP90 chaperone/DNA topoisomerase II/histidine kinase"/>
    <property type="match status" value="1"/>
</dbReference>
<dbReference type="SUPFAM" id="SSF47384">
    <property type="entry name" value="Homodimeric domain of signal transducing histidine kinase"/>
    <property type="match status" value="1"/>
</dbReference>
<dbReference type="SMART" id="SM00448">
    <property type="entry name" value="REC"/>
    <property type="match status" value="1"/>
</dbReference>
<evidence type="ECO:0000313" key="8">
    <source>
        <dbReference type="Proteomes" id="UP000006420"/>
    </source>
</evidence>
<dbReference type="STRING" id="742767.HMPREF9456_02192"/>
<dbReference type="eggNOG" id="COG2205">
    <property type="taxonomic scope" value="Bacteria"/>
</dbReference>
<dbReference type="InterPro" id="IPR003594">
    <property type="entry name" value="HATPase_dom"/>
</dbReference>